<evidence type="ECO:0000313" key="4">
    <source>
        <dbReference type="Proteomes" id="UP001521150"/>
    </source>
</evidence>
<accession>A0ABS8ZBP7</accession>
<dbReference type="PANTHER" id="PTHR37828:SF1">
    <property type="entry name" value="YCII-RELATED DOMAIN-CONTAINING PROTEIN"/>
    <property type="match status" value="1"/>
</dbReference>
<name>A0ABS8ZBP7_9PSEU</name>
<feature type="domain" description="YCII-related" evidence="2">
    <location>
        <begin position="15"/>
        <end position="85"/>
    </location>
</feature>
<comment type="similarity">
    <text evidence="1">Belongs to the YciI family.</text>
</comment>
<dbReference type="Gene3D" id="3.30.70.1060">
    <property type="entry name" value="Dimeric alpha+beta barrel"/>
    <property type="match status" value="1"/>
</dbReference>
<dbReference type="SUPFAM" id="SSF54909">
    <property type="entry name" value="Dimeric alpha+beta barrel"/>
    <property type="match status" value="1"/>
</dbReference>
<dbReference type="RefSeq" id="WP_233726864.1">
    <property type="nucleotide sequence ID" value="NZ_JAJVCN010000002.1"/>
</dbReference>
<organism evidence="3 4">
    <name type="scientific">Kibdelosporangium philippinense</name>
    <dbReference type="NCBI Taxonomy" id="211113"/>
    <lineage>
        <taxon>Bacteria</taxon>
        <taxon>Bacillati</taxon>
        <taxon>Actinomycetota</taxon>
        <taxon>Actinomycetes</taxon>
        <taxon>Pseudonocardiales</taxon>
        <taxon>Pseudonocardiaceae</taxon>
        <taxon>Kibdelosporangium</taxon>
    </lineage>
</organism>
<comment type="caution">
    <text evidence="3">The sequence shown here is derived from an EMBL/GenBank/DDBJ whole genome shotgun (WGS) entry which is preliminary data.</text>
</comment>
<proteinExistence type="inferred from homology"/>
<reference evidence="3 4" key="1">
    <citation type="submission" date="2021-12" db="EMBL/GenBank/DDBJ databases">
        <title>Genome sequence of Kibdelosporangium philippinense ATCC 49844.</title>
        <authorList>
            <person name="Fedorov E.A."/>
            <person name="Omeragic M."/>
            <person name="Shalygina K.F."/>
            <person name="Maclea K.S."/>
        </authorList>
    </citation>
    <scope>NUCLEOTIDE SEQUENCE [LARGE SCALE GENOMIC DNA]</scope>
    <source>
        <strain evidence="3 4">ATCC 49844</strain>
    </source>
</reference>
<dbReference type="InterPro" id="IPR005545">
    <property type="entry name" value="YCII"/>
</dbReference>
<gene>
    <name evidence="3" type="ORF">LWC34_20960</name>
</gene>
<dbReference type="Pfam" id="PF03795">
    <property type="entry name" value="YCII"/>
    <property type="match status" value="1"/>
</dbReference>
<evidence type="ECO:0000256" key="1">
    <source>
        <dbReference type="ARBA" id="ARBA00007689"/>
    </source>
</evidence>
<protein>
    <submittedName>
        <fullName evidence="3">YciI family protein</fullName>
    </submittedName>
</protein>
<evidence type="ECO:0000313" key="3">
    <source>
        <dbReference type="EMBL" id="MCE7005279.1"/>
    </source>
</evidence>
<evidence type="ECO:0000259" key="2">
    <source>
        <dbReference type="Pfam" id="PF03795"/>
    </source>
</evidence>
<dbReference type="InterPro" id="IPR011008">
    <property type="entry name" value="Dimeric_a/b-barrel"/>
</dbReference>
<dbReference type="PANTHER" id="PTHR37828">
    <property type="entry name" value="GSR2449 PROTEIN"/>
    <property type="match status" value="1"/>
</dbReference>
<sequence>MAWYTADVTYTTDRDKLDAVRPAHRDYLRGLVDRGLVVAAGPFADDLGGFVVYQVEDRVQLDKLLAEDPYSTDGVVAKREVREWNIRMGSWLPKTQ</sequence>
<keyword evidence="4" id="KW-1185">Reference proteome</keyword>
<dbReference type="EMBL" id="JAJVCN010000002">
    <property type="protein sequence ID" value="MCE7005279.1"/>
    <property type="molecule type" value="Genomic_DNA"/>
</dbReference>
<dbReference type="Proteomes" id="UP001521150">
    <property type="component" value="Unassembled WGS sequence"/>
</dbReference>